<feature type="domain" description="Fibronectin type-III" evidence="11">
    <location>
        <begin position="1695"/>
        <end position="1785"/>
    </location>
</feature>
<evidence type="ECO:0000256" key="1">
    <source>
        <dbReference type="ARBA" id="ARBA00000548"/>
    </source>
</evidence>
<feature type="compositionally biased region" description="Polar residues" evidence="7">
    <location>
        <begin position="64"/>
        <end position="74"/>
    </location>
</feature>
<dbReference type="InterPro" id="IPR007110">
    <property type="entry name" value="Ig-like_dom"/>
</dbReference>
<dbReference type="PANTHER" id="PTHR13817">
    <property type="entry name" value="TITIN"/>
    <property type="match status" value="1"/>
</dbReference>
<proteinExistence type="predicted"/>
<evidence type="ECO:0000256" key="2">
    <source>
        <dbReference type="ARBA" id="ARBA00012595"/>
    </source>
</evidence>
<evidence type="ECO:0000256" key="6">
    <source>
        <dbReference type="ARBA" id="ARBA00030238"/>
    </source>
</evidence>
<feature type="transmembrane region" description="Helical" evidence="8">
    <location>
        <begin position="2010"/>
        <end position="2030"/>
    </location>
</feature>
<keyword evidence="13" id="KW-1185">Reference proteome</keyword>
<evidence type="ECO:0000256" key="9">
    <source>
        <dbReference type="SAM" id="SignalP"/>
    </source>
</evidence>
<evidence type="ECO:0000313" key="13">
    <source>
        <dbReference type="Proteomes" id="UP000297626"/>
    </source>
</evidence>
<feature type="domain" description="Fibronectin type-III" evidence="11">
    <location>
        <begin position="1600"/>
        <end position="1694"/>
    </location>
</feature>
<dbReference type="Pfam" id="PF13620">
    <property type="entry name" value="CarboxypepD_reg"/>
    <property type="match status" value="2"/>
</dbReference>
<evidence type="ECO:0000313" key="12">
    <source>
        <dbReference type="EMBL" id="TFD86101.1"/>
    </source>
</evidence>
<feature type="domain" description="Ig-like" evidence="10">
    <location>
        <begin position="1213"/>
        <end position="1306"/>
    </location>
</feature>
<keyword evidence="8" id="KW-0472">Membrane</keyword>
<dbReference type="SUPFAM" id="SSF49464">
    <property type="entry name" value="Carboxypeptidase regulatory domain-like"/>
    <property type="match status" value="1"/>
</dbReference>
<keyword evidence="8" id="KW-1133">Transmembrane helix</keyword>
<keyword evidence="4" id="KW-0378">Hydrolase</keyword>
<evidence type="ECO:0000259" key="11">
    <source>
        <dbReference type="PROSITE" id="PS50853"/>
    </source>
</evidence>
<dbReference type="GO" id="GO:0004556">
    <property type="term" value="F:alpha-amylase activity"/>
    <property type="evidence" value="ECO:0007669"/>
    <property type="project" value="UniProtKB-EC"/>
</dbReference>
<keyword evidence="9" id="KW-0732">Signal</keyword>
<keyword evidence="5" id="KW-0624">Polysaccharide degradation</keyword>
<dbReference type="GO" id="GO:0030246">
    <property type="term" value="F:carbohydrate binding"/>
    <property type="evidence" value="ECO:0007669"/>
    <property type="project" value="InterPro"/>
</dbReference>
<gene>
    <name evidence="12" type="ORF">E3T51_13260</name>
</gene>
<dbReference type="Gene3D" id="2.60.40.10">
    <property type="entry name" value="Immunoglobulins"/>
    <property type="match status" value="8"/>
</dbReference>
<evidence type="ECO:0000256" key="8">
    <source>
        <dbReference type="SAM" id="Phobius"/>
    </source>
</evidence>
<dbReference type="SMART" id="SM00060">
    <property type="entry name" value="FN3"/>
    <property type="match status" value="6"/>
</dbReference>
<comment type="caution">
    <text evidence="12">The sequence shown here is derived from an EMBL/GenBank/DDBJ whole genome shotgun (WGS) entry which is preliminary data.</text>
</comment>
<dbReference type="InterPro" id="IPR050964">
    <property type="entry name" value="Striated_Muscle_Regulatory"/>
</dbReference>
<dbReference type="PROSITE" id="PS50835">
    <property type="entry name" value="IG_LIKE"/>
    <property type="match status" value="1"/>
</dbReference>
<dbReference type="Pfam" id="PF00041">
    <property type="entry name" value="fn3"/>
    <property type="match status" value="6"/>
</dbReference>
<dbReference type="SUPFAM" id="SSF49452">
    <property type="entry name" value="Starch-binding domain-like"/>
    <property type="match status" value="4"/>
</dbReference>
<accession>A0A4R9BJX9</accession>
<dbReference type="PANTHER" id="PTHR13817:SF73">
    <property type="entry name" value="FIBRONECTIN TYPE-III DOMAIN-CONTAINING PROTEIN"/>
    <property type="match status" value="1"/>
</dbReference>
<evidence type="ECO:0000256" key="3">
    <source>
        <dbReference type="ARBA" id="ARBA00022737"/>
    </source>
</evidence>
<protein>
    <recommendedName>
        <fullName evidence="2">alpha-amylase</fullName>
        <ecNumber evidence="2">3.2.1.1</ecNumber>
    </recommendedName>
    <alternativeName>
        <fullName evidence="6">1,4-alpha-D-glucan glucanohydrolase</fullName>
    </alternativeName>
</protein>
<comment type="catalytic activity">
    <reaction evidence="1">
        <text>Endohydrolysis of (1-&gt;4)-alpha-D-glucosidic linkages in polysaccharides containing three or more (1-&gt;4)-alpha-linked D-glucose units.</text>
        <dbReference type="EC" id="3.2.1.1"/>
    </reaction>
</comment>
<dbReference type="Proteomes" id="UP000297626">
    <property type="component" value="Unassembled WGS sequence"/>
</dbReference>
<dbReference type="EC" id="3.2.1.1" evidence="2"/>
<keyword evidence="4" id="KW-0326">Glycosidase</keyword>
<dbReference type="SUPFAM" id="SSF49265">
    <property type="entry name" value="Fibronectin type III"/>
    <property type="match status" value="4"/>
</dbReference>
<feature type="signal peptide" evidence="9">
    <location>
        <begin position="1"/>
        <end position="24"/>
    </location>
</feature>
<feature type="chain" id="PRO_5038764448" description="alpha-amylase" evidence="9">
    <location>
        <begin position="25"/>
        <end position="2040"/>
    </location>
</feature>
<feature type="compositionally biased region" description="Low complexity" evidence="7">
    <location>
        <begin position="44"/>
        <end position="54"/>
    </location>
</feature>
<feature type="region of interest" description="Disordered" evidence="7">
    <location>
        <begin position="26"/>
        <end position="131"/>
    </location>
</feature>
<feature type="domain" description="Fibronectin type-III" evidence="11">
    <location>
        <begin position="1316"/>
        <end position="1406"/>
    </location>
</feature>
<feature type="domain" description="Fibronectin type-III" evidence="11">
    <location>
        <begin position="1506"/>
        <end position="1599"/>
    </location>
</feature>
<feature type="domain" description="Fibronectin type-III" evidence="11">
    <location>
        <begin position="1411"/>
        <end position="1502"/>
    </location>
</feature>
<dbReference type="Gene3D" id="2.60.40.1120">
    <property type="entry name" value="Carboxypeptidase-like, regulatory domain"/>
    <property type="match status" value="4"/>
</dbReference>
<evidence type="ECO:0000259" key="10">
    <source>
        <dbReference type="PROSITE" id="PS50835"/>
    </source>
</evidence>
<dbReference type="InterPro" id="IPR013784">
    <property type="entry name" value="Carb-bd-like_fold"/>
</dbReference>
<dbReference type="InterPro" id="IPR008969">
    <property type="entry name" value="CarboxyPept-like_regulatory"/>
</dbReference>
<evidence type="ECO:0000256" key="7">
    <source>
        <dbReference type="SAM" id="MobiDB-lite"/>
    </source>
</evidence>
<dbReference type="RefSeq" id="WP_134530230.1">
    <property type="nucleotide sequence ID" value="NZ_SOHN01000016.1"/>
</dbReference>
<dbReference type="InterPro" id="IPR036116">
    <property type="entry name" value="FN3_sf"/>
</dbReference>
<feature type="compositionally biased region" description="Low complexity" evidence="7">
    <location>
        <begin position="89"/>
        <end position="131"/>
    </location>
</feature>
<evidence type="ECO:0000256" key="4">
    <source>
        <dbReference type="ARBA" id="ARBA00023295"/>
    </source>
</evidence>
<sequence length="2040" mass="208571">MRAVALSTAIALLFGLGFSAVGTAAATEAPTDTVVTAEPTEGMTATTDAPAPTDVPSEDPTDSAVPTTEPSTDPTAAPSAEPSAKPNVEPSLEPSAEPSLEPSAEPSAEPSEAPAATSTEAPTPAARTAAEALAAPAAGTAIISGRLIDSVTKAPLAGLSVELGRDVAEDDGQTTPTATTDTTGTFTFTVTERNWYYVEAVNDALGYVRTYVDSLDVLLGENYALGDTEVALGGIISGTLTPPAELTTLLSTYVMAVPVSGSTNGSGSSTVAVELEPGTSTHWDLALVPGTYDLQLSNSYGTTTELWWNSVGNAATRSAAEAIVVTVGTPVYNLNGALSYGNHTIRGTVIDDQGDPLANVRVQAQPATSGSSSYGKTGADGTYIIGNLPAGDFVVQFDPRPGDGSSEFYDNVATVDEARTLSFTNGVAKVHENVNATIARGYSISGMAEIAPNLVTYASVEAESVDGTVTKYGSWNIDDGTYTIQDLAPGSYTVKFTVGSVTEYYGGDTQAEATVLTVPDGDTPDLIGINVSISVATISGTVATPPNTYPQVEILSLDGTKVIATAYTYNGVYSASLKPGSYAARVLENNTVTQYYDGVFSLADATPIVVADGETFTADFGVVGGSISGTVTSDASVAGTVATLFRANDSLNSIRTVTLDETGAYSFVGLTPNNYVIKIATNDTLFAERWFGPSGKKADATAIDLKANAEYTNANIVLTKGGGIRGTISGLPSSYPANVFLYNADHQWVTSVYAYSTDESDQRTWSMAGLPAGEYKVQLNSSGISDWWQNGTSFETATVISVIAGEWNEDVDFAPGVSISGTVTSALDGSAVASGNVQAYLDGQNTIYYASLTSDGRYAFSNLPDGAYRLKFDGYRIGGAYSMQWYTGASDLESATLVTVLDGVAATGINVELQNGITISGTVTDAVTGAPVANASVSGWSGYSASTDANGKYSSTVAEVGNFQLTVSTSAYVRSSETITVPAEGLTSADAQLVPGTVISGTVTAANNGVPLSFVSVFVSTDQQNWSWYNQTTTDYNGNFTSQPLLPGTYYVRYANDQGQYVTQWYNVAATDAQSTAVAVGVHPVTNIDARLTLGGAIVGTITGSDGKPVANARVGLATAPAQPMARMLGAQVAGGELLGIETYTRADGTYTMPPVEPGRYVLYVYDQNHKTTWYNGKSTLADADVITVEAGQTRTVSETVAPLAENETALEPEQTLSNNFAVTEQPADQSIESGDRSTFTAYASGTPLPSIQWQSDESGVWKDLDGRTSTTLSVTAPAYGDPAVNYRAVFTQNDQTHTSDQAALTVLAPITAPAAPGAPTLSKQTYTGGTISWTASASNGAAITGYTVKVYDGSTLVRTVPTGVVLTSVISGLTEATDYKVTLTAHNSQGASTESESGTLSTIAFTAPNAPSTPTLTAIDSTQVTAKWVAPTDNGGTPVTGYTVNIYQGTNLVDTKTTDARTLTFTGLTRATAYTVAVSATNAVGSSPASDRSAAVTTKATVPDATTAPTLGEASVSKITVSWAAPNDGGAELTGYTVRLFNGSTLVETKTPTATTVTFAGLARGIAYTADVSASNAIGAAAASAASAALTIPVTIPGVPAAPTATAPSATEIAVAWTAPTDNGGTAVTSYTVKLFQGPTLVSTKTTGDLSVTFSGLTRVTAYTVEVFAANSVGAGLASDRSAAVTTKATVPDITSAPSLEQASVSKITASWTVPNNGGADLTGYTVRLFNGSVLVETKTTTATTVTFVGLARGIAYTVDIAAANAVGSSAASALSAAVTIPPTTPDVPAAPNVTALSATEASVTWSVPAGTGGSALTGYTVRAFHGSELIAEKTTDAATTTATFAGLLAATKYTATVQATNGVGSSAYSADSAAVRTLPATPAEDDLSEDIENAIVPDTLELTQGESVTISGLDAGEQYYAWFLSTPIGTSWQTASATGTITVTVPASLVGAHRIAISDAAGDIIGWSTVTIAAATVPAATPPATKPAQTAAIVPAAKALSDTGIDPLPFTLLAGLFIALGAAAMTLGRRRGQAGLMR</sequence>
<reference evidence="12 13" key="1">
    <citation type="submission" date="2019-03" db="EMBL/GenBank/DDBJ databases">
        <title>Genomics of glacier-inhabiting Cryobacterium strains.</title>
        <authorList>
            <person name="Liu Q."/>
            <person name="Xin Y.-H."/>
        </authorList>
    </citation>
    <scope>NUCLEOTIDE SEQUENCE [LARGE SCALE GENOMIC DNA]</scope>
    <source>
        <strain evidence="12 13">Sr54</strain>
    </source>
</reference>
<feature type="domain" description="Fibronectin type-III" evidence="11">
    <location>
        <begin position="1789"/>
        <end position="1882"/>
    </location>
</feature>
<name>A0A4R9BJX9_9MICO</name>
<keyword evidence="5" id="KW-0119">Carbohydrate metabolism</keyword>
<dbReference type="InterPro" id="IPR013783">
    <property type="entry name" value="Ig-like_fold"/>
</dbReference>
<keyword evidence="3" id="KW-0677">Repeat</keyword>
<dbReference type="CDD" id="cd00063">
    <property type="entry name" value="FN3"/>
    <property type="match status" value="4"/>
</dbReference>
<dbReference type="InterPro" id="IPR003961">
    <property type="entry name" value="FN3_dom"/>
</dbReference>
<dbReference type="PROSITE" id="PS50853">
    <property type="entry name" value="FN3"/>
    <property type="match status" value="6"/>
</dbReference>
<organism evidence="12 13">
    <name type="scientific">Cryobacterium serini</name>
    <dbReference type="NCBI Taxonomy" id="1259201"/>
    <lineage>
        <taxon>Bacteria</taxon>
        <taxon>Bacillati</taxon>
        <taxon>Actinomycetota</taxon>
        <taxon>Actinomycetes</taxon>
        <taxon>Micrococcales</taxon>
        <taxon>Microbacteriaceae</taxon>
        <taxon>Cryobacterium</taxon>
    </lineage>
</organism>
<dbReference type="EMBL" id="SOHN01000016">
    <property type="protein sequence ID" value="TFD86101.1"/>
    <property type="molecule type" value="Genomic_DNA"/>
</dbReference>
<evidence type="ECO:0000256" key="5">
    <source>
        <dbReference type="ARBA" id="ARBA00023326"/>
    </source>
</evidence>
<keyword evidence="8" id="KW-0812">Transmembrane</keyword>
<dbReference type="GO" id="GO:0000272">
    <property type="term" value="P:polysaccharide catabolic process"/>
    <property type="evidence" value="ECO:0007669"/>
    <property type="project" value="UniProtKB-KW"/>
</dbReference>